<proteinExistence type="predicted"/>
<accession>A0A0R3W6K0</accession>
<dbReference type="AlphaFoldDB" id="A0A0R3W6K0"/>
<protein>
    <submittedName>
        <fullName evidence="1">HSF_DOMAIN domain-containing protein</fullName>
    </submittedName>
</protein>
<dbReference type="STRING" id="60517.A0A0R3W6K0"/>
<evidence type="ECO:0000313" key="1">
    <source>
        <dbReference type="WBParaSite" id="TASK_0000583301-mRNA-1"/>
    </source>
</evidence>
<sequence>LKETRKQLKNRDELYESCRNKLLELQEKIIDRQQGLSRLLFLFSVFEGSRKLPTALSESRYESPDCRPFYQKAFDKIFGYHTGRKFRERRNKWRN</sequence>
<dbReference type="WBParaSite" id="TASK_0000583301-mRNA-1">
    <property type="protein sequence ID" value="TASK_0000583301-mRNA-1"/>
    <property type="gene ID" value="TASK_0000583301"/>
</dbReference>
<reference evidence="1" key="1">
    <citation type="submission" date="2017-02" db="UniProtKB">
        <authorList>
            <consortium name="WormBaseParasite"/>
        </authorList>
    </citation>
    <scope>IDENTIFICATION</scope>
</reference>
<name>A0A0R3W6K0_TAEAS</name>
<organism evidence="1">
    <name type="scientific">Taenia asiatica</name>
    <name type="common">Asian tapeworm</name>
    <dbReference type="NCBI Taxonomy" id="60517"/>
    <lineage>
        <taxon>Eukaryota</taxon>
        <taxon>Metazoa</taxon>
        <taxon>Spiralia</taxon>
        <taxon>Lophotrochozoa</taxon>
        <taxon>Platyhelminthes</taxon>
        <taxon>Cestoda</taxon>
        <taxon>Eucestoda</taxon>
        <taxon>Cyclophyllidea</taxon>
        <taxon>Taeniidae</taxon>
        <taxon>Taenia</taxon>
    </lineage>
</organism>